<evidence type="ECO:0000313" key="9">
    <source>
        <dbReference type="EMBL" id="MFD2175358.1"/>
    </source>
</evidence>
<keyword evidence="4 7" id="KW-1133">Transmembrane helix</keyword>
<feature type="transmembrane region" description="Helical" evidence="7">
    <location>
        <begin position="15"/>
        <end position="34"/>
    </location>
</feature>
<evidence type="ECO:0000313" key="10">
    <source>
        <dbReference type="Proteomes" id="UP001597413"/>
    </source>
</evidence>
<feature type="transmembrane region" description="Helical" evidence="7">
    <location>
        <begin position="41"/>
        <end position="67"/>
    </location>
</feature>
<evidence type="ECO:0000256" key="7">
    <source>
        <dbReference type="SAM" id="Phobius"/>
    </source>
</evidence>
<evidence type="ECO:0000256" key="5">
    <source>
        <dbReference type="ARBA" id="ARBA00023136"/>
    </source>
</evidence>
<evidence type="ECO:0000259" key="8">
    <source>
        <dbReference type="Pfam" id="PF09335"/>
    </source>
</evidence>
<dbReference type="Proteomes" id="UP001597413">
    <property type="component" value="Unassembled WGS sequence"/>
</dbReference>
<dbReference type="PANTHER" id="PTHR42709">
    <property type="entry name" value="ALKALINE PHOSPHATASE LIKE PROTEIN"/>
    <property type="match status" value="1"/>
</dbReference>
<dbReference type="InterPro" id="IPR032816">
    <property type="entry name" value="VTT_dom"/>
</dbReference>
<feature type="transmembrane region" description="Helical" evidence="7">
    <location>
        <begin position="139"/>
        <end position="161"/>
    </location>
</feature>
<evidence type="ECO:0000256" key="2">
    <source>
        <dbReference type="ARBA" id="ARBA00022475"/>
    </source>
</evidence>
<keyword evidence="10" id="KW-1185">Reference proteome</keyword>
<evidence type="ECO:0000256" key="1">
    <source>
        <dbReference type="ARBA" id="ARBA00004651"/>
    </source>
</evidence>
<keyword evidence="2" id="KW-1003">Cell membrane</keyword>
<dbReference type="RefSeq" id="WP_377391942.1">
    <property type="nucleotide sequence ID" value="NZ_JBHUIX010000013.1"/>
</dbReference>
<dbReference type="Pfam" id="PF09335">
    <property type="entry name" value="VTT_dom"/>
    <property type="match status" value="1"/>
</dbReference>
<gene>
    <name evidence="9" type="ORF">ACFSM0_14785</name>
</gene>
<keyword evidence="3 7" id="KW-0812">Transmembrane</keyword>
<organism evidence="9 10">
    <name type="scientific">Rhodobacter lacus</name>
    <dbReference type="NCBI Taxonomy" id="1641972"/>
    <lineage>
        <taxon>Bacteria</taxon>
        <taxon>Pseudomonadati</taxon>
        <taxon>Pseudomonadota</taxon>
        <taxon>Alphaproteobacteria</taxon>
        <taxon>Rhodobacterales</taxon>
        <taxon>Rhodobacter group</taxon>
        <taxon>Rhodobacter</taxon>
    </lineage>
</organism>
<accession>A0ABW5AAU6</accession>
<feature type="transmembrane region" description="Helical" evidence="7">
    <location>
        <begin position="106"/>
        <end position="127"/>
    </location>
</feature>
<keyword evidence="5 7" id="KW-0472">Membrane</keyword>
<name>A0ABW5AAU6_9RHOB</name>
<dbReference type="EMBL" id="JBHUIX010000013">
    <property type="protein sequence ID" value="MFD2175358.1"/>
    <property type="molecule type" value="Genomic_DNA"/>
</dbReference>
<feature type="region of interest" description="Disordered" evidence="6">
    <location>
        <begin position="197"/>
        <end position="222"/>
    </location>
</feature>
<evidence type="ECO:0000256" key="3">
    <source>
        <dbReference type="ARBA" id="ARBA00022692"/>
    </source>
</evidence>
<feature type="domain" description="VTT" evidence="8">
    <location>
        <begin position="34"/>
        <end position="156"/>
    </location>
</feature>
<comment type="subcellular location">
    <subcellularLocation>
        <location evidence="1">Cell membrane</location>
        <topology evidence="1">Multi-pass membrane protein</topology>
    </subcellularLocation>
</comment>
<evidence type="ECO:0000256" key="6">
    <source>
        <dbReference type="SAM" id="MobiDB-lite"/>
    </source>
</evidence>
<sequence length="222" mass="22704">MSGALLDALLEALPLYGPWLVGLTTFFSCLALPVPSSLMMIAAGAFVASGDLSLLAVGSAAFGGALAGDQVGFFLGRRAGHLLPQPGTKRGALIATALENLARHGAVAVFLSRWLFAALGPWVNIAAGASGYSHRRFTLADIAGEVVWVLGYVGLGMVFGSNLDAAEDLAGNTLGLMATGAVAIGLGLWLLRTLRRPAPPEPESPEPETPDTAADPLTALGD</sequence>
<protein>
    <submittedName>
        <fullName evidence="9">DedA family protein</fullName>
    </submittedName>
</protein>
<dbReference type="InterPro" id="IPR051311">
    <property type="entry name" value="DedA_domain"/>
</dbReference>
<comment type="caution">
    <text evidence="9">The sequence shown here is derived from an EMBL/GenBank/DDBJ whole genome shotgun (WGS) entry which is preliminary data.</text>
</comment>
<proteinExistence type="predicted"/>
<evidence type="ECO:0000256" key="4">
    <source>
        <dbReference type="ARBA" id="ARBA00022989"/>
    </source>
</evidence>
<dbReference type="PANTHER" id="PTHR42709:SF6">
    <property type="entry name" value="UNDECAPRENYL PHOSPHATE TRANSPORTER A"/>
    <property type="match status" value="1"/>
</dbReference>
<reference evidence="10" key="1">
    <citation type="journal article" date="2019" name="Int. J. Syst. Evol. Microbiol.">
        <title>The Global Catalogue of Microorganisms (GCM) 10K type strain sequencing project: providing services to taxonomists for standard genome sequencing and annotation.</title>
        <authorList>
            <consortium name="The Broad Institute Genomics Platform"/>
            <consortium name="The Broad Institute Genome Sequencing Center for Infectious Disease"/>
            <person name="Wu L."/>
            <person name="Ma J."/>
        </authorList>
    </citation>
    <scope>NUCLEOTIDE SEQUENCE [LARGE SCALE GENOMIC DNA]</scope>
    <source>
        <strain evidence="10">CCUG 55131</strain>
    </source>
</reference>
<feature type="transmembrane region" description="Helical" evidence="7">
    <location>
        <begin position="173"/>
        <end position="191"/>
    </location>
</feature>